<dbReference type="InterPro" id="IPR028098">
    <property type="entry name" value="Glyco_trans_4-like_N"/>
</dbReference>
<feature type="domain" description="Glycosyltransferase subfamily 4-like N-terminal" evidence="1">
    <location>
        <begin position="15"/>
        <end position="203"/>
    </location>
</feature>
<dbReference type="PANTHER" id="PTHR45947">
    <property type="entry name" value="SULFOQUINOVOSYL TRANSFERASE SQD2"/>
    <property type="match status" value="1"/>
</dbReference>
<sequence>MKRVLIVQNHYLNFGGDDSVVANESAMLRSRGHEVSLWTLRNDDLNRWGPRLETALHLAYNPAVRDRLAQHIAEFQPDVMHCHNLFPRITWSAYDAAAQAGVPVIQTLHDFRSVCCANGFQFRDGKDCDLCVKGSTYWAAWHRCYRDSWLGSLLVARALDVHRRAGTLQRRVHRFIALSESARRQYVEAGVPADRTVVKPNFIMDPGSPPAGAREGALFVGRLTAEKGVRVLARAWEEVDAPLQVLGTGPLEADLRAASNPRITLRGHQPWPEVAAAMRRASLLVMPSIALEGFPMVIAEAFACGLPVIAGRFGTMAETIEDGVTGLLCTPGDAADLAAKVAWALAHPQRLAEMGAEARRVYEARYSDAANHRQLIEIYEQAAASRGAEVAA</sequence>
<dbReference type="SUPFAM" id="SSF53756">
    <property type="entry name" value="UDP-Glycosyltransferase/glycogen phosphorylase"/>
    <property type="match status" value="1"/>
</dbReference>
<name>A0A0G3BR21_9BURK</name>
<dbReference type="InterPro" id="IPR050194">
    <property type="entry name" value="Glycosyltransferase_grp1"/>
</dbReference>
<dbReference type="AlphaFoldDB" id="A0A0G3BR21"/>
<keyword evidence="2" id="KW-0808">Transferase</keyword>
<evidence type="ECO:0000259" key="1">
    <source>
        <dbReference type="Pfam" id="PF13439"/>
    </source>
</evidence>
<protein>
    <submittedName>
        <fullName evidence="2">Glycosyltransferase</fullName>
    </submittedName>
</protein>
<dbReference type="Gene3D" id="3.40.50.2000">
    <property type="entry name" value="Glycogen Phosphorylase B"/>
    <property type="match status" value="2"/>
</dbReference>
<evidence type="ECO:0000313" key="2">
    <source>
        <dbReference type="EMBL" id="AKJ31872.1"/>
    </source>
</evidence>
<accession>A0A0G3BR21</accession>
<reference evidence="2 3" key="1">
    <citation type="submission" date="2015-05" db="EMBL/GenBank/DDBJ databases">
        <authorList>
            <person name="Tang B."/>
            <person name="Yu Y."/>
        </authorList>
    </citation>
    <scope>NUCLEOTIDE SEQUENCE [LARGE SCALE GENOMIC DNA]</scope>
    <source>
        <strain evidence="2 3">DSM 7029</strain>
    </source>
</reference>
<proteinExistence type="predicted"/>
<dbReference type="GO" id="GO:0016757">
    <property type="term" value="F:glycosyltransferase activity"/>
    <property type="evidence" value="ECO:0007669"/>
    <property type="project" value="TreeGrafter"/>
</dbReference>
<evidence type="ECO:0000313" key="3">
    <source>
        <dbReference type="Proteomes" id="UP000035352"/>
    </source>
</evidence>
<keyword evidence="3" id="KW-1185">Reference proteome</keyword>
<dbReference type="PANTHER" id="PTHR45947:SF13">
    <property type="entry name" value="TRANSFERASE"/>
    <property type="match status" value="1"/>
</dbReference>
<dbReference type="Proteomes" id="UP000035352">
    <property type="component" value="Chromosome"/>
</dbReference>
<dbReference type="STRING" id="413882.AAW51_5181"/>
<organism evidence="2 3">
    <name type="scientific">Caldimonas brevitalea</name>
    <dbReference type="NCBI Taxonomy" id="413882"/>
    <lineage>
        <taxon>Bacteria</taxon>
        <taxon>Pseudomonadati</taxon>
        <taxon>Pseudomonadota</taxon>
        <taxon>Betaproteobacteria</taxon>
        <taxon>Burkholderiales</taxon>
        <taxon>Sphaerotilaceae</taxon>
        <taxon>Caldimonas</taxon>
    </lineage>
</organism>
<dbReference type="KEGG" id="pbh:AAW51_5181"/>
<gene>
    <name evidence="2" type="ORF">AAW51_5181</name>
</gene>
<dbReference type="Pfam" id="PF13692">
    <property type="entry name" value="Glyco_trans_1_4"/>
    <property type="match status" value="1"/>
</dbReference>
<dbReference type="EMBL" id="CP011371">
    <property type="protein sequence ID" value="AKJ31872.1"/>
    <property type="molecule type" value="Genomic_DNA"/>
</dbReference>
<dbReference type="RefSeq" id="WP_047196915.1">
    <property type="nucleotide sequence ID" value="NZ_CP011371.1"/>
</dbReference>
<dbReference type="CDD" id="cd03801">
    <property type="entry name" value="GT4_PimA-like"/>
    <property type="match status" value="1"/>
</dbReference>
<dbReference type="Pfam" id="PF13439">
    <property type="entry name" value="Glyco_transf_4"/>
    <property type="match status" value="1"/>
</dbReference>